<gene>
    <name evidence="3" type="ORF">DFQ11_102703</name>
</gene>
<dbReference type="InterPro" id="IPR038765">
    <property type="entry name" value="Papain-like_cys_pep_sf"/>
</dbReference>
<name>A0A2V4WYM9_9FLAO</name>
<dbReference type="EMBL" id="QJTD01000002">
    <property type="protein sequence ID" value="PYE82122.1"/>
    <property type="molecule type" value="Genomic_DNA"/>
</dbReference>
<dbReference type="Gene3D" id="3.10.620.30">
    <property type="match status" value="1"/>
</dbReference>
<feature type="transmembrane region" description="Helical" evidence="1">
    <location>
        <begin position="234"/>
        <end position="251"/>
    </location>
</feature>
<evidence type="ECO:0000313" key="4">
    <source>
        <dbReference type="Proteomes" id="UP000248054"/>
    </source>
</evidence>
<reference evidence="3 4" key="1">
    <citation type="submission" date="2018-06" db="EMBL/GenBank/DDBJ databases">
        <title>Genomic Encyclopedia of Type Strains, Phase III (KMG-III): the genomes of soil and plant-associated and newly described type strains.</title>
        <authorList>
            <person name="Whitman W."/>
        </authorList>
    </citation>
    <scope>NUCLEOTIDE SEQUENCE [LARGE SCALE GENOMIC DNA]</scope>
    <source>
        <strain evidence="3 4">CECT 7945</strain>
    </source>
</reference>
<evidence type="ECO:0000256" key="1">
    <source>
        <dbReference type="SAM" id="Phobius"/>
    </source>
</evidence>
<accession>A0A2V4WYM9</accession>
<keyword evidence="1" id="KW-1133">Transmembrane helix</keyword>
<dbReference type="SUPFAM" id="SSF54001">
    <property type="entry name" value="Cysteine proteinases"/>
    <property type="match status" value="1"/>
</dbReference>
<sequence length="269" mass="31815">MLLKKLRWIIKRHPFLYLTRFRILSKNSSIEAIQDLSYNDWNAKEDIPPYFYEINTKIFKDGKPDADLELIKQLVTWLYSHSKVGPGLSEPSDKALETLLYGKGGVCSDMAQVFNNFCVINDIKVREWGTTSAPFSRDNGGHSFNEVFIKELNKWVLIDPSWGMLFFEENKEQPLSVLKVFEFSRKRQKLVFSSFIRNKDITKSQVNKNYLNPDITPFLICAYRNKTYDRYLKLYRAYLPVFIIHFLVYLTNKSYHYKFPLDNYKSIFS</sequence>
<keyword evidence="1" id="KW-0472">Membrane</keyword>
<evidence type="ECO:0000259" key="2">
    <source>
        <dbReference type="SMART" id="SM00460"/>
    </source>
</evidence>
<keyword evidence="1" id="KW-0812">Transmembrane</keyword>
<proteinExistence type="predicted"/>
<comment type="caution">
    <text evidence="3">The sequence shown here is derived from an EMBL/GenBank/DDBJ whole genome shotgun (WGS) entry which is preliminary data.</text>
</comment>
<dbReference type="AlphaFoldDB" id="A0A2V4WYM9"/>
<protein>
    <submittedName>
        <fullName evidence="3">Transglutaminase superfamily protein</fullName>
    </submittedName>
</protein>
<evidence type="ECO:0000313" key="3">
    <source>
        <dbReference type="EMBL" id="PYE82122.1"/>
    </source>
</evidence>
<dbReference type="Proteomes" id="UP000248054">
    <property type="component" value="Unassembled WGS sequence"/>
</dbReference>
<dbReference type="InterPro" id="IPR002931">
    <property type="entry name" value="Transglutaminase-like"/>
</dbReference>
<keyword evidence="4" id="KW-1185">Reference proteome</keyword>
<dbReference type="Pfam" id="PF01841">
    <property type="entry name" value="Transglut_core"/>
    <property type="match status" value="1"/>
</dbReference>
<feature type="domain" description="Transglutaminase-like" evidence="2">
    <location>
        <begin position="99"/>
        <end position="162"/>
    </location>
</feature>
<dbReference type="SMART" id="SM00460">
    <property type="entry name" value="TGc"/>
    <property type="match status" value="1"/>
</dbReference>
<organism evidence="3 4">
    <name type="scientific">Winogradskyella epiphytica</name>
    <dbReference type="NCBI Taxonomy" id="262005"/>
    <lineage>
        <taxon>Bacteria</taxon>
        <taxon>Pseudomonadati</taxon>
        <taxon>Bacteroidota</taxon>
        <taxon>Flavobacteriia</taxon>
        <taxon>Flavobacteriales</taxon>
        <taxon>Flavobacteriaceae</taxon>
        <taxon>Winogradskyella</taxon>
    </lineage>
</organism>